<dbReference type="AlphaFoldDB" id="A0A0A9EQE1"/>
<organism evidence="1">
    <name type="scientific">Arundo donax</name>
    <name type="common">Giant reed</name>
    <name type="synonym">Donax arundinaceus</name>
    <dbReference type="NCBI Taxonomy" id="35708"/>
    <lineage>
        <taxon>Eukaryota</taxon>
        <taxon>Viridiplantae</taxon>
        <taxon>Streptophyta</taxon>
        <taxon>Embryophyta</taxon>
        <taxon>Tracheophyta</taxon>
        <taxon>Spermatophyta</taxon>
        <taxon>Magnoliopsida</taxon>
        <taxon>Liliopsida</taxon>
        <taxon>Poales</taxon>
        <taxon>Poaceae</taxon>
        <taxon>PACMAD clade</taxon>
        <taxon>Arundinoideae</taxon>
        <taxon>Arundineae</taxon>
        <taxon>Arundo</taxon>
    </lineage>
</organism>
<dbReference type="EMBL" id="GBRH01199653">
    <property type="protein sequence ID" value="JAD98242.1"/>
    <property type="molecule type" value="Transcribed_RNA"/>
</dbReference>
<name>A0A0A9EQE1_ARUDO</name>
<evidence type="ECO:0000313" key="1">
    <source>
        <dbReference type="EMBL" id="JAD98242.1"/>
    </source>
</evidence>
<protein>
    <submittedName>
        <fullName evidence="1">Uncharacterized protein</fullName>
    </submittedName>
</protein>
<sequence>MTFLLHIFLCGPLMIY</sequence>
<accession>A0A0A9EQE1</accession>
<reference evidence="1" key="1">
    <citation type="submission" date="2014-09" db="EMBL/GenBank/DDBJ databases">
        <authorList>
            <person name="Magalhaes I.L.F."/>
            <person name="Oliveira U."/>
            <person name="Santos F.R."/>
            <person name="Vidigal T.H.D.A."/>
            <person name="Brescovit A.D."/>
            <person name="Santos A.J."/>
        </authorList>
    </citation>
    <scope>NUCLEOTIDE SEQUENCE</scope>
    <source>
        <tissue evidence="1">Shoot tissue taken approximately 20 cm above the soil surface</tissue>
    </source>
</reference>
<reference evidence="1" key="2">
    <citation type="journal article" date="2015" name="Data Brief">
        <title>Shoot transcriptome of the giant reed, Arundo donax.</title>
        <authorList>
            <person name="Barrero R.A."/>
            <person name="Guerrero F.D."/>
            <person name="Moolhuijzen P."/>
            <person name="Goolsby J.A."/>
            <person name="Tidwell J."/>
            <person name="Bellgard S.E."/>
            <person name="Bellgard M.I."/>
        </authorList>
    </citation>
    <scope>NUCLEOTIDE SEQUENCE</scope>
    <source>
        <tissue evidence="1">Shoot tissue taken approximately 20 cm above the soil surface</tissue>
    </source>
</reference>
<proteinExistence type="predicted"/>